<keyword evidence="3 8" id="KW-0479">Metal-binding</keyword>
<feature type="binding site" evidence="8">
    <location>
        <position position="58"/>
    </location>
    <ligand>
        <name>Mg(2+)</name>
        <dbReference type="ChEBI" id="CHEBI:18420"/>
    </ligand>
</feature>
<dbReference type="InterPro" id="IPR008278">
    <property type="entry name" value="4-PPantetheinyl_Trfase_dom"/>
</dbReference>
<keyword evidence="8" id="KW-0963">Cytoplasm</keyword>
<dbReference type="HAMAP" id="MF_00101">
    <property type="entry name" value="AcpS"/>
    <property type="match status" value="1"/>
</dbReference>
<dbReference type="Pfam" id="PF01648">
    <property type="entry name" value="ACPS"/>
    <property type="match status" value="1"/>
</dbReference>
<gene>
    <name evidence="8" type="primary">acpS</name>
    <name evidence="10" type="ORF">DFP90_104161</name>
</gene>
<dbReference type="Proteomes" id="UP000256845">
    <property type="component" value="Unassembled WGS sequence"/>
</dbReference>
<dbReference type="RefSeq" id="WP_115936680.1">
    <property type="nucleotide sequence ID" value="NZ_QRDW01000004.1"/>
</dbReference>
<dbReference type="AlphaFoldDB" id="A0A3D9HN45"/>
<comment type="catalytic activity">
    <reaction evidence="8">
        <text>apo-[ACP] + CoA = holo-[ACP] + adenosine 3',5'-bisphosphate + H(+)</text>
        <dbReference type="Rhea" id="RHEA:12068"/>
        <dbReference type="Rhea" id="RHEA-COMP:9685"/>
        <dbReference type="Rhea" id="RHEA-COMP:9690"/>
        <dbReference type="ChEBI" id="CHEBI:15378"/>
        <dbReference type="ChEBI" id="CHEBI:29999"/>
        <dbReference type="ChEBI" id="CHEBI:57287"/>
        <dbReference type="ChEBI" id="CHEBI:58343"/>
        <dbReference type="ChEBI" id="CHEBI:64479"/>
        <dbReference type="EC" id="2.7.8.7"/>
    </reaction>
</comment>
<dbReference type="EMBL" id="QRDW01000004">
    <property type="protein sequence ID" value="RED50889.1"/>
    <property type="molecule type" value="Genomic_DNA"/>
</dbReference>
<comment type="subcellular location">
    <subcellularLocation>
        <location evidence="8">Cytoplasm</location>
    </subcellularLocation>
</comment>
<evidence type="ECO:0000256" key="5">
    <source>
        <dbReference type="ARBA" id="ARBA00022842"/>
    </source>
</evidence>
<dbReference type="Gene3D" id="3.90.470.20">
    <property type="entry name" value="4'-phosphopantetheinyl transferase domain"/>
    <property type="match status" value="1"/>
</dbReference>
<sequence length="140" mass="15328">MIIGIGTDLCDISRIEKTLQRFGDRFLNKTYRHQEQQRAARRPAKQADRLAQMFAAKEACSKALGTGLRNGVWLTTMEVVPLPSGKPTLQLHGGALARLEALTPAGMVPHLDVSLTDESGLAHAMVVISAVPKEWKIERG</sequence>
<evidence type="ECO:0000313" key="11">
    <source>
        <dbReference type="Proteomes" id="UP000256845"/>
    </source>
</evidence>
<dbReference type="NCBIfam" id="TIGR00556">
    <property type="entry name" value="pantethn_trn"/>
    <property type="match status" value="1"/>
</dbReference>
<evidence type="ECO:0000256" key="1">
    <source>
        <dbReference type="ARBA" id="ARBA00022516"/>
    </source>
</evidence>
<comment type="function">
    <text evidence="8">Transfers the 4'-phosphopantetheine moiety from coenzyme A to a Ser of acyl-carrier-protein.</text>
</comment>
<keyword evidence="7 8" id="KW-0275">Fatty acid biosynthesis</keyword>
<comment type="caution">
    <text evidence="10">The sequence shown here is derived from an EMBL/GenBank/DDBJ whole genome shotgun (WGS) entry which is preliminary data.</text>
</comment>
<dbReference type="SUPFAM" id="SSF56214">
    <property type="entry name" value="4'-phosphopantetheinyl transferase"/>
    <property type="match status" value="1"/>
</dbReference>
<proteinExistence type="inferred from homology"/>
<evidence type="ECO:0000256" key="6">
    <source>
        <dbReference type="ARBA" id="ARBA00023098"/>
    </source>
</evidence>
<reference evidence="10 11" key="1">
    <citation type="submission" date="2018-07" db="EMBL/GenBank/DDBJ databases">
        <title>Genomic Encyclopedia of Type Strains, Phase III (KMG-III): the genomes of soil and plant-associated and newly described type strains.</title>
        <authorList>
            <person name="Whitman W."/>
        </authorList>
    </citation>
    <scope>NUCLEOTIDE SEQUENCE [LARGE SCALE GENOMIC DNA]</scope>
    <source>
        <strain evidence="10 11">CECT 8488</strain>
    </source>
</reference>
<keyword evidence="1 8" id="KW-0444">Lipid biosynthesis</keyword>
<dbReference type="GO" id="GO:0008897">
    <property type="term" value="F:holo-[acyl-carrier-protein] synthase activity"/>
    <property type="evidence" value="ECO:0007669"/>
    <property type="project" value="UniProtKB-UniRule"/>
</dbReference>
<dbReference type="GO" id="GO:0006633">
    <property type="term" value="P:fatty acid biosynthetic process"/>
    <property type="evidence" value="ECO:0007669"/>
    <property type="project" value="UniProtKB-UniRule"/>
</dbReference>
<dbReference type="InterPro" id="IPR004568">
    <property type="entry name" value="Ppantetheine-prot_Trfase_dom"/>
</dbReference>
<keyword evidence="4 8" id="KW-0276">Fatty acid metabolism</keyword>
<feature type="binding site" evidence="8">
    <location>
        <position position="8"/>
    </location>
    <ligand>
        <name>Mg(2+)</name>
        <dbReference type="ChEBI" id="CHEBI:18420"/>
    </ligand>
</feature>
<comment type="similarity">
    <text evidence="8">Belongs to the P-Pant transferase superfamily. AcpS family.</text>
</comment>
<evidence type="ECO:0000256" key="4">
    <source>
        <dbReference type="ARBA" id="ARBA00022832"/>
    </source>
</evidence>
<name>A0A3D9HN45_9PROT</name>
<evidence type="ECO:0000256" key="2">
    <source>
        <dbReference type="ARBA" id="ARBA00022679"/>
    </source>
</evidence>
<keyword evidence="5 8" id="KW-0460">Magnesium</keyword>
<keyword evidence="2 8" id="KW-0808">Transferase</keyword>
<evidence type="ECO:0000256" key="7">
    <source>
        <dbReference type="ARBA" id="ARBA00023160"/>
    </source>
</evidence>
<dbReference type="InterPro" id="IPR002582">
    <property type="entry name" value="ACPS"/>
</dbReference>
<accession>A0A3D9HN45</accession>
<dbReference type="GO" id="GO:0005737">
    <property type="term" value="C:cytoplasm"/>
    <property type="evidence" value="ECO:0007669"/>
    <property type="project" value="UniProtKB-SubCell"/>
</dbReference>
<keyword evidence="6 8" id="KW-0443">Lipid metabolism</keyword>
<evidence type="ECO:0000256" key="8">
    <source>
        <dbReference type="HAMAP-Rule" id="MF_00101"/>
    </source>
</evidence>
<organism evidence="10 11">
    <name type="scientific">Aestuariispira insulae</name>
    <dbReference type="NCBI Taxonomy" id="1461337"/>
    <lineage>
        <taxon>Bacteria</taxon>
        <taxon>Pseudomonadati</taxon>
        <taxon>Pseudomonadota</taxon>
        <taxon>Alphaproteobacteria</taxon>
        <taxon>Rhodospirillales</taxon>
        <taxon>Kiloniellaceae</taxon>
        <taxon>Aestuariispira</taxon>
    </lineage>
</organism>
<dbReference type="OrthoDB" id="517356at2"/>
<evidence type="ECO:0000256" key="3">
    <source>
        <dbReference type="ARBA" id="ARBA00022723"/>
    </source>
</evidence>
<dbReference type="InterPro" id="IPR037143">
    <property type="entry name" value="4-PPantetheinyl_Trfase_dom_sf"/>
</dbReference>
<dbReference type="EC" id="2.7.8.7" evidence="8"/>
<dbReference type="GO" id="GO:0000287">
    <property type="term" value="F:magnesium ion binding"/>
    <property type="evidence" value="ECO:0007669"/>
    <property type="project" value="UniProtKB-UniRule"/>
</dbReference>
<keyword evidence="11" id="KW-1185">Reference proteome</keyword>
<dbReference type="NCBIfam" id="TIGR00516">
    <property type="entry name" value="acpS"/>
    <property type="match status" value="1"/>
</dbReference>
<protein>
    <recommendedName>
        <fullName evidence="8">Holo-[acyl-carrier-protein] synthase</fullName>
        <shortName evidence="8">Holo-ACP synthase</shortName>
        <ecNumber evidence="8">2.7.8.7</ecNumber>
    </recommendedName>
    <alternativeName>
        <fullName evidence="8">4'-phosphopantetheinyl transferase AcpS</fullName>
    </alternativeName>
</protein>
<feature type="domain" description="4'-phosphopantetheinyl transferase" evidence="9">
    <location>
        <begin position="4"/>
        <end position="96"/>
    </location>
</feature>
<evidence type="ECO:0000259" key="9">
    <source>
        <dbReference type="Pfam" id="PF01648"/>
    </source>
</evidence>
<comment type="cofactor">
    <cofactor evidence="8">
        <name>Mg(2+)</name>
        <dbReference type="ChEBI" id="CHEBI:18420"/>
    </cofactor>
</comment>
<evidence type="ECO:0000313" key="10">
    <source>
        <dbReference type="EMBL" id="RED50889.1"/>
    </source>
</evidence>